<accession>A0A1G4AWY3</accession>
<proteinExistence type="predicted"/>
<dbReference type="InterPro" id="IPR052462">
    <property type="entry name" value="SLIRP/GR-RBP-like"/>
</dbReference>
<dbReference type="Proteomes" id="UP000176998">
    <property type="component" value="Unassembled WGS sequence"/>
</dbReference>
<evidence type="ECO:0000313" key="5">
    <source>
        <dbReference type="EMBL" id="OHE93626.1"/>
    </source>
</evidence>
<dbReference type="PANTHER" id="PTHR48027">
    <property type="entry name" value="HETEROGENEOUS NUCLEAR RIBONUCLEOPROTEIN 87F-RELATED"/>
    <property type="match status" value="1"/>
</dbReference>
<evidence type="ECO:0000256" key="2">
    <source>
        <dbReference type="PROSITE-ProRule" id="PRU00176"/>
    </source>
</evidence>
<feature type="domain" description="RRM" evidence="4">
    <location>
        <begin position="81"/>
        <end position="153"/>
    </location>
</feature>
<dbReference type="InterPro" id="IPR000504">
    <property type="entry name" value="RRM_dom"/>
</dbReference>
<organism evidence="5 6">
    <name type="scientific">Colletotrichum orchidophilum</name>
    <dbReference type="NCBI Taxonomy" id="1209926"/>
    <lineage>
        <taxon>Eukaryota</taxon>
        <taxon>Fungi</taxon>
        <taxon>Dikarya</taxon>
        <taxon>Ascomycota</taxon>
        <taxon>Pezizomycotina</taxon>
        <taxon>Sordariomycetes</taxon>
        <taxon>Hypocreomycetidae</taxon>
        <taxon>Glomerellales</taxon>
        <taxon>Glomerellaceae</taxon>
        <taxon>Colletotrichum</taxon>
    </lineage>
</organism>
<evidence type="ECO:0000313" key="6">
    <source>
        <dbReference type="Proteomes" id="UP000176998"/>
    </source>
</evidence>
<feature type="non-terminal residue" evidence="5">
    <location>
        <position position="1"/>
    </location>
</feature>
<reference evidence="5 6" key="1">
    <citation type="submission" date="2016-09" db="EMBL/GenBank/DDBJ databases">
        <authorList>
            <person name="Capua I."/>
            <person name="De Benedictis P."/>
            <person name="Joannis T."/>
            <person name="Lombin L.H."/>
            <person name="Cattoli G."/>
        </authorList>
    </citation>
    <scope>NUCLEOTIDE SEQUENCE [LARGE SCALE GENOMIC DNA]</scope>
    <source>
        <strain evidence="5 6">IMI 309357</strain>
    </source>
</reference>
<dbReference type="CDD" id="cd00590">
    <property type="entry name" value="RRM_SF"/>
    <property type="match status" value="1"/>
</dbReference>
<sequence length="307" mass="34224">QSIRRAATRTTLTSSVTAAAAPKSQNVFFALRAVNAAAVRSFSVAAPRAFSRSIAFRQEQRDGFVRPNEQGRQREPEPSQNVLFVQNYSFDIKADELSEAFSKYGEVVGVSMPQRKSYCFIYYKDAESVKDAADNVDGTFWHGRRIVAKARDGSSEGRTSRGKMARPRIYDGPATSTLYIGNISFEASDADMNNLFASLNDVRDVRIAVDRATGWPRGFAHADFHSVEAATAAKDILNNTEMHGRKLSTGFAPQSRDNRSREHGGERRPRNSQKQVEERVESEHAQAEEAQKEQKPEAGQQQNNWNA</sequence>
<dbReference type="STRING" id="1209926.A0A1G4AWY3"/>
<dbReference type="GeneID" id="34564261"/>
<dbReference type="Pfam" id="PF00076">
    <property type="entry name" value="RRM_1"/>
    <property type="match status" value="2"/>
</dbReference>
<dbReference type="InterPro" id="IPR035979">
    <property type="entry name" value="RBD_domain_sf"/>
</dbReference>
<dbReference type="OrthoDB" id="6730379at2759"/>
<evidence type="ECO:0000256" key="3">
    <source>
        <dbReference type="SAM" id="MobiDB-lite"/>
    </source>
</evidence>
<dbReference type="AlphaFoldDB" id="A0A1G4AWY3"/>
<feature type="domain" description="RRM" evidence="4">
    <location>
        <begin position="176"/>
        <end position="254"/>
    </location>
</feature>
<keyword evidence="1 2" id="KW-0694">RNA-binding</keyword>
<dbReference type="GO" id="GO:0003723">
    <property type="term" value="F:RNA binding"/>
    <property type="evidence" value="ECO:0007669"/>
    <property type="project" value="UniProtKB-UniRule"/>
</dbReference>
<comment type="caution">
    <text evidence="5">The sequence shown here is derived from an EMBL/GenBank/DDBJ whole genome shotgun (WGS) entry which is preliminary data.</text>
</comment>
<protein>
    <submittedName>
        <fullName evidence="5">RNA recognition domain-containing protein</fullName>
    </submittedName>
</protein>
<gene>
    <name evidence="5" type="ORF">CORC01_11125</name>
</gene>
<dbReference type="EMBL" id="MJBS01000116">
    <property type="protein sequence ID" value="OHE93626.1"/>
    <property type="molecule type" value="Genomic_DNA"/>
</dbReference>
<dbReference type="SMART" id="SM00360">
    <property type="entry name" value="RRM"/>
    <property type="match status" value="2"/>
</dbReference>
<feature type="compositionally biased region" description="Low complexity" evidence="3">
    <location>
        <begin position="297"/>
        <end position="307"/>
    </location>
</feature>
<name>A0A1G4AWY3_9PEZI</name>
<dbReference type="Gene3D" id="3.30.70.330">
    <property type="match status" value="2"/>
</dbReference>
<feature type="region of interest" description="Disordered" evidence="3">
    <location>
        <begin position="245"/>
        <end position="307"/>
    </location>
</feature>
<evidence type="ECO:0000259" key="4">
    <source>
        <dbReference type="PROSITE" id="PS50102"/>
    </source>
</evidence>
<dbReference type="RefSeq" id="XP_022470791.1">
    <property type="nucleotide sequence ID" value="XM_022622751.1"/>
</dbReference>
<keyword evidence="6" id="KW-1185">Reference proteome</keyword>
<dbReference type="InterPro" id="IPR012677">
    <property type="entry name" value="Nucleotide-bd_a/b_plait_sf"/>
</dbReference>
<dbReference type="PROSITE" id="PS50102">
    <property type="entry name" value="RRM"/>
    <property type="match status" value="2"/>
</dbReference>
<dbReference type="SUPFAM" id="SSF54928">
    <property type="entry name" value="RNA-binding domain, RBD"/>
    <property type="match status" value="2"/>
</dbReference>
<feature type="compositionally biased region" description="Basic and acidic residues" evidence="3">
    <location>
        <begin position="256"/>
        <end position="296"/>
    </location>
</feature>
<evidence type="ECO:0000256" key="1">
    <source>
        <dbReference type="ARBA" id="ARBA00022884"/>
    </source>
</evidence>